<gene>
    <name evidence="3" type="ORF">IQ266_21375</name>
</gene>
<feature type="region of interest" description="Disordered" evidence="2">
    <location>
        <begin position="231"/>
        <end position="256"/>
    </location>
</feature>
<evidence type="ECO:0000256" key="1">
    <source>
        <dbReference type="SAM" id="Coils"/>
    </source>
</evidence>
<proteinExistence type="predicted"/>
<feature type="coiled-coil region" evidence="1">
    <location>
        <begin position="81"/>
        <end position="115"/>
    </location>
</feature>
<comment type="caution">
    <text evidence="3">The sequence shown here is derived from an EMBL/GenBank/DDBJ whole genome shotgun (WGS) entry which is preliminary data.</text>
</comment>
<organism evidence="3 4">
    <name type="scientific">Romeriopsis navalis LEGE 11480</name>
    <dbReference type="NCBI Taxonomy" id="2777977"/>
    <lineage>
        <taxon>Bacteria</taxon>
        <taxon>Bacillati</taxon>
        <taxon>Cyanobacteriota</taxon>
        <taxon>Cyanophyceae</taxon>
        <taxon>Leptolyngbyales</taxon>
        <taxon>Leptolyngbyaceae</taxon>
        <taxon>Romeriopsis</taxon>
        <taxon>Romeriopsis navalis</taxon>
    </lineage>
</organism>
<feature type="compositionally biased region" description="Polar residues" evidence="2">
    <location>
        <begin position="341"/>
        <end position="356"/>
    </location>
</feature>
<evidence type="ECO:0000313" key="3">
    <source>
        <dbReference type="EMBL" id="MBE9032293.1"/>
    </source>
</evidence>
<keyword evidence="4" id="KW-1185">Reference proteome</keyword>
<dbReference type="RefSeq" id="WP_264327114.1">
    <property type="nucleotide sequence ID" value="NZ_JADEXQ010000098.1"/>
</dbReference>
<protein>
    <submittedName>
        <fullName evidence="3">Uncharacterized protein</fullName>
    </submittedName>
</protein>
<evidence type="ECO:0000313" key="4">
    <source>
        <dbReference type="Proteomes" id="UP000625316"/>
    </source>
</evidence>
<dbReference type="AlphaFoldDB" id="A0A928VPA9"/>
<evidence type="ECO:0000256" key="2">
    <source>
        <dbReference type="SAM" id="MobiDB-lite"/>
    </source>
</evidence>
<dbReference type="EMBL" id="JADEXQ010000098">
    <property type="protein sequence ID" value="MBE9032293.1"/>
    <property type="molecule type" value="Genomic_DNA"/>
</dbReference>
<keyword evidence="1" id="KW-0175">Coiled coil</keyword>
<name>A0A928VPA9_9CYAN</name>
<feature type="compositionally biased region" description="Polar residues" evidence="2">
    <location>
        <begin position="316"/>
        <end position="329"/>
    </location>
</feature>
<sequence length="402" mass="41991">MQPHRPEPHNNSTRYWLARLKPIAKPQVWLSGLGLIGMMVFAWEFSQRPEWRQALLKDNSTPAADSTDPESQAIAADIDSLSLLNADLRTAQQRLNAQETDTQKALAQIQQAQSKGSDDAKKLNRLSIEALFGSANKAIAKTPRLTDGLTGNRQLGDNNGFTSPNRLLGSTLNGIGNAVRAPGLTNTGLNNGVLTDNRSALTNRLNSRNGLTPNQLGTGNSALSTALNRYSPAQANPSAPFQVKPSEPTPTATPRSLAAPIAGSTALQPTTTTQINSPIAGSSAINPALLSAPKSGLNSYTGLTRGVVTGVTASPTLTRPSIRQPSTAATLRRSVGGSTPGRLSTTSTSIPVSPGSTPLPPGTVLSSPTRSTAPVRDIPFTAPRSIPGRRIGGGQIGTFSNP</sequence>
<feature type="region of interest" description="Disordered" evidence="2">
    <location>
        <begin position="316"/>
        <end position="402"/>
    </location>
</feature>
<accession>A0A928VPA9</accession>
<dbReference type="Proteomes" id="UP000625316">
    <property type="component" value="Unassembled WGS sequence"/>
</dbReference>
<reference evidence="3" key="1">
    <citation type="submission" date="2020-10" db="EMBL/GenBank/DDBJ databases">
        <authorList>
            <person name="Castelo-Branco R."/>
            <person name="Eusebio N."/>
            <person name="Adriana R."/>
            <person name="Vieira A."/>
            <person name="Brugerolle De Fraissinette N."/>
            <person name="Rezende De Castro R."/>
            <person name="Schneider M.P."/>
            <person name="Vasconcelos V."/>
            <person name="Leao P.N."/>
        </authorList>
    </citation>
    <scope>NUCLEOTIDE SEQUENCE</scope>
    <source>
        <strain evidence="3">LEGE 11480</strain>
    </source>
</reference>